<dbReference type="RefSeq" id="WP_380748517.1">
    <property type="nucleotide sequence ID" value="NZ_JBHSRF010000007.1"/>
</dbReference>
<proteinExistence type="predicted"/>
<organism evidence="1 2">
    <name type="scientific">Sphaerisporangium aureirubrum</name>
    <dbReference type="NCBI Taxonomy" id="1544736"/>
    <lineage>
        <taxon>Bacteria</taxon>
        <taxon>Bacillati</taxon>
        <taxon>Actinomycetota</taxon>
        <taxon>Actinomycetes</taxon>
        <taxon>Streptosporangiales</taxon>
        <taxon>Streptosporangiaceae</taxon>
        <taxon>Sphaerisporangium</taxon>
    </lineage>
</organism>
<keyword evidence="2" id="KW-1185">Reference proteome</keyword>
<dbReference type="EMBL" id="JBHSRF010000007">
    <property type="protein sequence ID" value="MFC6081074.1"/>
    <property type="molecule type" value="Genomic_DNA"/>
</dbReference>
<sequence>MTSLRVIKTAADLQLGDILTIGGRDVVVDGLVPETREAAIDYGSREVRSGSWWDTFPANQPVTAAPGSHHEQPACVMGDV</sequence>
<reference evidence="2" key="1">
    <citation type="journal article" date="2019" name="Int. J. Syst. Evol. Microbiol.">
        <title>The Global Catalogue of Microorganisms (GCM) 10K type strain sequencing project: providing services to taxonomists for standard genome sequencing and annotation.</title>
        <authorList>
            <consortium name="The Broad Institute Genomics Platform"/>
            <consortium name="The Broad Institute Genome Sequencing Center for Infectious Disease"/>
            <person name="Wu L."/>
            <person name="Ma J."/>
        </authorList>
    </citation>
    <scope>NUCLEOTIDE SEQUENCE [LARGE SCALE GENOMIC DNA]</scope>
    <source>
        <strain evidence="2">JCM 30346</strain>
    </source>
</reference>
<dbReference type="Proteomes" id="UP001596137">
    <property type="component" value="Unassembled WGS sequence"/>
</dbReference>
<comment type="caution">
    <text evidence="1">The sequence shown here is derived from an EMBL/GenBank/DDBJ whole genome shotgun (WGS) entry which is preliminary data.</text>
</comment>
<protein>
    <submittedName>
        <fullName evidence="1">Uncharacterized protein</fullName>
    </submittedName>
</protein>
<evidence type="ECO:0000313" key="1">
    <source>
        <dbReference type="EMBL" id="MFC6081074.1"/>
    </source>
</evidence>
<gene>
    <name evidence="1" type="ORF">ACFP1K_07865</name>
</gene>
<name>A0ABW1NEI3_9ACTN</name>
<accession>A0ABW1NEI3</accession>
<evidence type="ECO:0000313" key="2">
    <source>
        <dbReference type="Proteomes" id="UP001596137"/>
    </source>
</evidence>